<keyword evidence="3" id="KW-1185">Reference proteome</keyword>
<evidence type="ECO:0000313" key="2">
    <source>
        <dbReference type="EMBL" id="MBB6555530.1"/>
    </source>
</evidence>
<comment type="caution">
    <text evidence="2">The sequence shown here is derived from an EMBL/GenBank/DDBJ whole genome shotgun (WGS) entry which is preliminary data.</text>
</comment>
<dbReference type="SUPFAM" id="SSF160631">
    <property type="entry name" value="SMI1/KNR4-like"/>
    <property type="match status" value="1"/>
</dbReference>
<sequence length="131" mass="14472">MEVDEAQIQDVEQQLGVQFPDDYRGFLITEGAAGRLVESVEGYLMLQPLGELVASNAAGEIQTRFPGAVAIGGDGSRELLVYDFRKDPPPLLLLDVTAENWQQGVYQAGSFSELLRLFPERGWDWGPPEDC</sequence>
<accession>A0A7X0P591</accession>
<evidence type="ECO:0000313" key="3">
    <source>
        <dbReference type="Proteomes" id="UP000565579"/>
    </source>
</evidence>
<dbReference type="Pfam" id="PF09346">
    <property type="entry name" value="SMI1_KNR4"/>
    <property type="match status" value="1"/>
</dbReference>
<gene>
    <name evidence="2" type="ORF">HD593_010325</name>
</gene>
<dbReference type="AlphaFoldDB" id="A0A7X0P591"/>
<dbReference type="SMART" id="SM00860">
    <property type="entry name" value="SMI1_KNR4"/>
    <property type="match status" value="1"/>
</dbReference>
<dbReference type="InterPro" id="IPR018958">
    <property type="entry name" value="Knr4/Smi1-like_dom"/>
</dbReference>
<dbReference type="RefSeq" id="WP_185110109.1">
    <property type="nucleotide sequence ID" value="NZ_BAAAXY010000006.1"/>
</dbReference>
<feature type="domain" description="Knr4/Smi1-like" evidence="1">
    <location>
        <begin position="2"/>
        <end position="117"/>
    </location>
</feature>
<dbReference type="Proteomes" id="UP000565579">
    <property type="component" value="Unassembled WGS sequence"/>
</dbReference>
<dbReference type="Gene3D" id="3.40.1580.10">
    <property type="entry name" value="SMI1/KNR4-like"/>
    <property type="match status" value="1"/>
</dbReference>
<dbReference type="EMBL" id="JACHMI010000001">
    <property type="protein sequence ID" value="MBB6555530.1"/>
    <property type="molecule type" value="Genomic_DNA"/>
</dbReference>
<organism evidence="2 3">
    <name type="scientific">Nonomuraea rubra</name>
    <dbReference type="NCBI Taxonomy" id="46180"/>
    <lineage>
        <taxon>Bacteria</taxon>
        <taxon>Bacillati</taxon>
        <taxon>Actinomycetota</taxon>
        <taxon>Actinomycetes</taxon>
        <taxon>Streptosporangiales</taxon>
        <taxon>Streptosporangiaceae</taxon>
        <taxon>Nonomuraea</taxon>
    </lineage>
</organism>
<protein>
    <recommendedName>
        <fullName evidence="1">Knr4/Smi1-like domain-containing protein</fullName>
    </recommendedName>
</protein>
<reference evidence="2 3" key="1">
    <citation type="submission" date="2020-08" db="EMBL/GenBank/DDBJ databases">
        <title>Sequencing the genomes of 1000 actinobacteria strains.</title>
        <authorList>
            <person name="Klenk H.-P."/>
        </authorList>
    </citation>
    <scope>NUCLEOTIDE SEQUENCE [LARGE SCALE GENOMIC DNA]</scope>
    <source>
        <strain evidence="2 3">DSM 43768</strain>
    </source>
</reference>
<proteinExistence type="predicted"/>
<name>A0A7X0P591_9ACTN</name>
<dbReference type="InterPro" id="IPR037883">
    <property type="entry name" value="Knr4/Smi1-like_sf"/>
</dbReference>
<evidence type="ECO:0000259" key="1">
    <source>
        <dbReference type="SMART" id="SM00860"/>
    </source>
</evidence>